<reference evidence="2" key="1">
    <citation type="journal article" date="2019" name="Sci. Rep.">
        <title>Draft genome of Tanacetum cinerariifolium, the natural source of mosquito coil.</title>
        <authorList>
            <person name="Yamashiro T."/>
            <person name="Shiraishi A."/>
            <person name="Satake H."/>
            <person name="Nakayama K."/>
        </authorList>
    </citation>
    <scope>NUCLEOTIDE SEQUENCE</scope>
</reference>
<proteinExistence type="predicted"/>
<dbReference type="AlphaFoldDB" id="A0A699X087"/>
<accession>A0A699X087</accession>
<gene>
    <name evidence="2" type="ORF">Tci_924838</name>
</gene>
<sequence length="105" mass="11509">LSRRPGQGRCARHRRLAELRLDYQYRAARAPGQPGSESRQSQRAQLPHAARHAGPASPQREPQSLRHSAGGGAHPSRRYGRSPTFWGQAKVAGRQLRGRNADAAA</sequence>
<feature type="region of interest" description="Disordered" evidence="1">
    <location>
        <begin position="25"/>
        <end position="105"/>
    </location>
</feature>
<organism evidence="2">
    <name type="scientific">Tanacetum cinerariifolium</name>
    <name type="common">Dalmatian daisy</name>
    <name type="synonym">Chrysanthemum cinerariifolium</name>
    <dbReference type="NCBI Taxonomy" id="118510"/>
    <lineage>
        <taxon>Eukaryota</taxon>
        <taxon>Viridiplantae</taxon>
        <taxon>Streptophyta</taxon>
        <taxon>Embryophyta</taxon>
        <taxon>Tracheophyta</taxon>
        <taxon>Spermatophyta</taxon>
        <taxon>Magnoliopsida</taxon>
        <taxon>eudicotyledons</taxon>
        <taxon>Gunneridae</taxon>
        <taxon>Pentapetalae</taxon>
        <taxon>asterids</taxon>
        <taxon>campanulids</taxon>
        <taxon>Asterales</taxon>
        <taxon>Asteraceae</taxon>
        <taxon>Asteroideae</taxon>
        <taxon>Anthemideae</taxon>
        <taxon>Anthemidinae</taxon>
        <taxon>Tanacetum</taxon>
    </lineage>
</organism>
<dbReference type="EMBL" id="BKCJ011787409">
    <property type="protein sequence ID" value="GFD52869.1"/>
    <property type="molecule type" value="Genomic_DNA"/>
</dbReference>
<feature type="non-terminal residue" evidence="2">
    <location>
        <position position="105"/>
    </location>
</feature>
<feature type="compositionally biased region" description="Polar residues" evidence="1">
    <location>
        <begin position="35"/>
        <end position="44"/>
    </location>
</feature>
<feature type="non-terminal residue" evidence="2">
    <location>
        <position position="1"/>
    </location>
</feature>
<evidence type="ECO:0000256" key="1">
    <source>
        <dbReference type="SAM" id="MobiDB-lite"/>
    </source>
</evidence>
<protein>
    <submittedName>
        <fullName evidence="2">Uncharacterized protein</fullName>
    </submittedName>
</protein>
<name>A0A699X087_TANCI</name>
<comment type="caution">
    <text evidence="2">The sequence shown here is derived from an EMBL/GenBank/DDBJ whole genome shotgun (WGS) entry which is preliminary data.</text>
</comment>
<evidence type="ECO:0000313" key="2">
    <source>
        <dbReference type="EMBL" id="GFD52869.1"/>
    </source>
</evidence>